<dbReference type="PROSITE" id="PS00463">
    <property type="entry name" value="ZN2_CY6_FUNGAL_1"/>
    <property type="match status" value="1"/>
</dbReference>
<dbReference type="AlphaFoldDB" id="A0A8J5U218"/>
<comment type="subcellular location">
    <subcellularLocation>
        <location evidence="1">Nucleus</location>
    </subcellularLocation>
</comment>
<dbReference type="GO" id="GO:0000981">
    <property type="term" value="F:DNA-binding transcription factor activity, RNA polymerase II-specific"/>
    <property type="evidence" value="ECO:0007669"/>
    <property type="project" value="InterPro"/>
</dbReference>
<keyword evidence="2" id="KW-0539">Nucleus</keyword>
<dbReference type="GO" id="GO:0008270">
    <property type="term" value="F:zinc ion binding"/>
    <property type="evidence" value="ECO:0007669"/>
    <property type="project" value="InterPro"/>
</dbReference>
<dbReference type="PROSITE" id="PS50048">
    <property type="entry name" value="ZN2_CY6_FUNGAL_2"/>
    <property type="match status" value="1"/>
</dbReference>
<evidence type="ECO:0000313" key="5">
    <source>
        <dbReference type="Proteomes" id="UP000693942"/>
    </source>
</evidence>
<evidence type="ECO:0000259" key="3">
    <source>
        <dbReference type="PROSITE" id="PS50048"/>
    </source>
</evidence>
<dbReference type="GO" id="GO:0045944">
    <property type="term" value="P:positive regulation of transcription by RNA polymerase II"/>
    <property type="evidence" value="ECO:0007669"/>
    <property type="project" value="TreeGrafter"/>
</dbReference>
<comment type="caution">
    <text evidence="4">The sequence shown here is derived from an EMBL/GenBank/DDBJ whole genome shotgun (WGS) entry which is preliminary data.</text>
</comment>
<dbReference type="Pfam" id="PF00172">
    <property type="entry name" value="Zn_clus"/>
    <property type="match status" value="1"/>
</dbReference>
<evidence type="ECO:0000256" key="2">
    <source>
        <dbReference type="ARBA" id="ARBA00023242"/>
    </source>
</evidence>
<dbReference type="Pfam" id="PF11951">
    <property type="entry name" value="Fungal_trans_2"/>
    <property type="match status" value="1"/>
</dbReference>
<reference evidence="4" key="1">
    <citation type="submission" date="2021-04" db="EMBL/GenBank/DDBJ databases">
        <title>First draft genome resource for Brassicaceae pathogens Fusarium oxysporum f. sp. raphani and Fusarium oxysporum f. sp. rapae.</title>
        <authorList>
            <person name="Asai S."/>
        </authorList>
    </citation>
    <scope>NUCLEOTIDE SEQUENCE</scope>
    <source>
        <strain evidence="4">Tf1262</strain>
    </source>
</reference>
<dbReference type="PANTHER" id="PTHR37534:SF48">
    <property type="entry name" value="FINGER DOMAIN PROTEIN, PUTATIVE-RELATED"/>
    <property type="match status" value="1"/>
</dbReference>
<sequence>MKPKARPFRPVAPCWECSKRRLVCDLGTPKCRKCRVRGVDCPGYQHKPLQWMRPGQTRSKGAQSAKTLDVSCPPARSDEIITNCTFLGQKTSTRAKASEDSKVEHVSSTPACEAQTAMTVLRNMSGRSTFEILIQAVVYYNINIAPDLSGISLEGAASPFIVSSSYVSWIPPAISQTLICSALGHRILQTAEGFERERNAMALNLRQCRGEALQLVRRELTGGRDSIMPILCLLLSEIQHSISPSWWHHVDAAYTLIDMHGGFRCCSLLHPNIRPMYQFLVYVDVLGATTSPCVNSARAQRQLELLPYLQDLFGDRTLTCIPCAPGLLAEVIRINYYRFLKDGATSLLSDSADQLPSGSDILRRVLNFSPELWASEVVANSDFSTGGSLDETGQGFAVRRMGWERIGRIYQSAVVLYCLASQPQGFDHVRESDQWTSLRAGLLQDLRDSSLDACSHHRKLVIWPLTILGLALNYDDGGAQQFVLQELKWASAALGTATPLVAIQLLERTWQGKSVDNKTRLLTVDTEQCRVLAMYFAYLAASTPSTRRPRNCQDFSQFG</sequence>
<dbReference type="GO" id="GO:0000976">
    <property type="term" value="F:transcription cis-regulatory region binding"/>
    <property type="evidence" value="ECO:0007669"/>
    <property type="project" value="TreeGrafter"/>
</dbReference>
<organism evidence="4 5">
    <name type="scientific">Fusarium oxysporum f. sp. raphani</name>
    <dbReference type="NCBI Taxonomy" id="96318"/>
    <lineage>
        <taxon>Eukaryota</taxon>
        <taxon>Fungi</taxon>
        <taxon>Dikarya</taxon>
        <taxon>Ascomycota</taxon>
        <taxon>Pezizomycotina</taxon>
        <taxon>Sordariomycetes</taxon>
        <taxon>Hypocreomycetidae</taxon>
        <taxon>Hypocreales</taxon>
        <taxon>Nectriaceae</taxon>
        <taxon>Fusarium</taxon>
        <taxon>Fusarium oxysporum species complex</taxon>
    </lineage>
</organism>
<feature type="domain" description="Zn(2)-C6 fungal-type" evidence="3">
    <location>
        <begin position="13"/>
        <end position="41"/>
    </location>
</feature>
<dbReference type="Proteomes" id="UP000693942">
    <property type="component" value="Unassembled WGS sequence"/>
</dbReference>
<dbReference type="InterPro" id="IPR001138">
    <property type="entry name" value="Zn2Cys6_DnaBD"/>
</dbReference>
<accession>A0A8J5U218</accession>
<protein>
    <submittedName>
        <fullName evidence="4">Pestheic acid cluster transcriptional regulator 3</fullName>
    </submittedName>
</protein>
<evidence type="ECO:0000256" key="1">
    <source>
        <dbReference type="ARBA" id="ARBA00004123"/>
    </source>
</evidence>
<dbReference type="PANTHER" id="PTHR37534">
    <property type="entry name" value="TRANSCRIPTIONAL ACTIVATOR PROTEIN UGA3"/>
    <property type="match status" value="1"/>
</dbReference>
<name>A0A8J5U218_FUSOX</name>
<dbReference type="GO" id="GO:0005634">
    <property type="term" value="C:nucleus"/>
    <property type="evidence" value="ECO:0007669"/>
    <property type="project" value="UniProtKB-SubCell"/>
</dbReference>
<dbReference type="InterPro" id="IPR021858">
    <property type="entry name" value="Fun_TF"/>
</dbReference>
<proteinExistence type="predicted"/>
<evidence type="ECO:0000313" key="4">
    <source>
        <dbReference type="EMBL" id="KAG7423259.1"/>
    </source>
</evidence>
<dbReference type="EMBL" id="JAELUR010000016">
    <property type="protein sequence ID" value="KAG7423259.1"/>
    <property type="molecule type" value="Genomic_DNA"/>
</dbReference>
<dbReference type="SMART" id="SM00066">
    <property type="entry name" value="GAL4"/>
    <property type="match status" value="1"/>
</dbReference>
<gene>
    <name evidence="4" type="primary">ptaR3-3</name>
    <name evidence="4" type="ORF">Forpi1262_v015572</name>
</gene>